<reference evidence="1 2" key="1">
    <citation type="submission" date="2009-07" db="EMBL/GenBank/DDBJ databases">
        <authorList>
            <person name="Madupu R."/>
            <person name="Sebastian Y."/>
            <person name="Durkin A.S."/>
            <person name="Torralba M."/>
            <person name="Methe B."/>
            <person name="Sutton G.G."/>
            <person name="Strausberg R.L."/>
            <person name="Nelson K.E."/>
        </authorList>
    </citation>
    <scope>NUCLEOTIDE SEQUENCE [LARGE SCALE GENOMIC DNA]</scope>
    <source>
        <strain evidence="1 2">RM3277</strain>
    </source>
</reference>
<evidence type="ECO:0000313" key="2">
    <source>
        <dbReference type="Proteomes" id="UP000003107"/>
    </source>
</evidence>
<dbReference type="AlphaFoldDB" id="C6REA1"/>
<dbReference type="EMBL" id="ACVQ01000013">
    <property type="protein sequence ID" value="EET80277.1"/>
    <property type="molecule type" value="Genomic_DNA"/>
</dbReference>
<comment type="caution">
    <text evidence="1">The sequence shown here is derived from an EMBL/GenBank/DDBJ whole genome shotgun (WGS) entry which is preliminary data.</text>
</comment>
<accession>C6REA1</accession>
<evidence type="ECO:0000313" key="1">
    <source>
        <dbReference type="EMBL" id="EET80277.1"/>
    </source>
</evidence>
<gene>
    <name evidence="1" type="ORF">CAMSH0001_1993</name>
</gene>
<protein>
    <submittedName>
        <fullName evidence="1">Uncharacterized protein</fullName>
    </submittedName>
</protein>
<proteinExistence type="predicted"/>
<name>C6REA1_9BACT</name>
<sequence>MIYYIQILFAETRISKTSNSIQTCDALRQQSYVATLKAS</sequence>
<dbReference type="Proteomes" id="UP000003107">
    <property type="component" value="Unassembled WGS sequence"/>
</dbReference>
<organism evidence="1 2">
    <name type="scientific">Campylobacter showae RM3277</name>
    <dbReference type="NCBI Taxonomy" id="553219"/>
    <lineage>
        <taxon>Bacteria</taxon>
        <taxon>Pseudomonadati</taxon>
        <taxon>Campylobacterota</taxon>
        <taxon>Epsilonproteobacteria</taxon>
        <taxon>Campylobacterales</taxon>
        <taxon>Campylobacteraceae</taxon>
        <taxon>Campylobacter</taxon>
    </lineage>
</organism>
<dbReference type="STRING" id="553219.CAMSH0001_1993"/>
<keyword evidence="2" id="KW-1185">Reference proteome</keyword>